<dbReference type="EMBL" id="JBHSYM010000023">
    <property type="protein sequence ID" value="MFC7012330.1"/>
    <property type="molecule type" value="Genomic_DNA"/>
</dbReference>
<keyword evidence="3" id="KW-1185">Reference proteome</keyword>
<accession>A0ABW2E207</accession>
<comment type="caution">
    <text evidence="2">The sequence shown here is derived from an EMBL/GenBank/DDBJ whole genome shotgun (WGS) entry which is preliminary data.</text>
</comment>
<protein>
    <submittedName>
        <fullName evidence="2">Uncharacterized protein</fullName>
    </submittedName>
</protein>
<gene>
    <name evidence="2" type="ORF">ACFQMH_11540</name>
</gene>
<dbReference type="Proteomes" id="UP001596409">
    <property type="component" value="Unassembled WGS sequence"/>
</dbReference>
<feature type="region of interest" description="Disordered" evidence="1">
    <location>
        <begin position="1"/>
        <end position="21"/>
    </location>
</feature>
<evidence type="ECO:0000313" key="3">
    <source>
        <dbReference type="Proteomes" id="UP001596409"/>
    </source>
</evidence>
<reference evidence="3" key="1">
    <citation type="journal article" date="2019" name="Int. J. Syst. Evol. Microbiol.">
        <title>The Global Catalogue of Microorganisms (GCM) 10K type strain sequencing project: providing services to taxonomists for standard genome sequencing and annotation.</title>
        <authorList>
            <consortium name="The Broad Institute Genomics Platform"/>
            <consortium name="The Broad Institute Genome Sequencing Center for Infectious Disease"/>
            <person name="Wu L."/>
            <person name="Ma J."/>
        </authorList>
    </citation>
    <scope>NUCLEOTIDE SEQUENCE [LARGE SCALE GENOMIC DNA]</scope>
    <source>
        <strain evidence="3">JCM 4855</strain>
    </source>
</reference>
<evidence type="ECO:0000313" key="2">
    <source>
        <dbReference type="EMBL" id="MFC7012330.1"/>
    </source>
</evidence>
<name>A0ABW2E207_9ACTN</name>
<sequence length="50" mass="5300">MPSAHLPITGDRPEGGDDRAAEPLLRSYGDATDACRLSRQAARTTTSRGT</sequence>
<feature type="compositionally biased region" description="Basic and acidic residues" evidence="1">
    <location>
        <begin position="11"/>
        <end position="21"/>
    </location>
</feature>
<dbReference type="RefSeq" id="WP_189868438.1">
    <property type="nucleotide sequence ID" value="NZ_BMWA01000001.1"/>
</dbReference>
<proteinExistence type="predicted"/>
<evidence type="ECO:0000256" key="1">
    <source>
        <dbReference type="SAM" id="MobiDB-lite"/>
    </source>
</evidence>
<organism evidence="2 3">
    <name type="scientific">Streptomyces viridiviolaceus</name>
    <dbReference type="NCBI Taxonomy" id="68282"/>
    <lineage>
        <taxon>Bacteria</taxon>
        <taxon>Bacillati</taxon>
        <taxon>Actinomycetota</taxon>
        <taxon>Actinomycetes</taxon>
        <taxon>Kitasatosporales</taxon>
        <taxon>Streptomycetaceae</taxon>
        <taxon>Streptomyces</taxon>
    </lineage>
</organism>